<feature type="compositionally biased region" description="Polar residues" evidence="1">
    <location>
        <begin position="77"/>
        <end position="91"/>
    </location>
</feature>
<feature type="compositionally biased region" description="Basic and acidic residues" evidence="1">
    <location>
        <begin position="546"/>
        <end position="557"/>
    </location>
</feature>
<comment type="caution">
    <text evidence="3">The sequence shown here is derived from an EMBL/GenBank/DDBJ whole genome shotgun (WGS) entry which is preliminary data.</text>
</comment>
<protein>
    <recommendedName>
        <fullName evidence="2">BTB domain-containing protein</fullName>
    </recommendedName>
</protein>
<evidence type="ECO:0000259" key="2">
    <source>
        <dbReference type="PROSITE" id="PS50097"/>
    </source>
</evidence>
<sequence>MSSTVVPAAPIELGSDGEPGLSNLTAMTTLDDPVPDLLSTESALDDHEGLDFVREFYLPRSPSDSSASSEADTDSTIEQPLNTPSETNTDSTAEKDSNFASESDDEISINNIQITEQSDFVIIAEDSATKEIYNFSVSKAVLSISSPYFRSLFQQHSPNVELYADQLAEVRGLGVKPGELSIAGDRIKLKGTPSAFRSVLSILHFCPEANLLDINFESVRDIAFVAEQYGWTKALQPWSTSWLPIHSKFALYSGFEDWLYVSKVFGTEDRVDELVNALSRRCSFDGEKISRRFYTFSRVLHTELWPSDLKDAINMKIAISDKELVWSGSADDLENRFQEFINITTLNSIVSGHKCAIQDLKASLNKCLAEEIILDPKSLARKLLQAVLPPQGRQDGSAEAWLRYRHALHGYYLPTKNPRSRWEDVHMRAPSRSEISGISTVQDTDSDPTVPWSPIRTGANSDSLGPGLFVHSDEGGEDNEYYPSTSLPVIFISIADNYDCIVTVSSECETTKFRVSEKVLLVSSPVLRNLITEAKTRRSGAVDPIKTGDNESSESKNSDSNTSLTLEGDASAFKVVFQVIHGHSQGDGEQLKSVEFKIFTQIVWLCEKYGWHKALRRWTRFWRKKYEPHALEPGYENWLYIADAFKKTKHVEKLSTLLGRDCGIFPAGRSPEGPGQGRFFSRNGQVVDASLWPPMTFCKILRIPLVIANQIKTPVKTKLIWF</sequence>
<dbReference type="Pfam" id="PF00651">
    <property type="entry name" value="BTB"/>
    <property type="match status" value="1"/>
</dbReference>
<accession>A0A7C8PMX3</accession>
<proteinExistence type="predicted"/>
<reference evidence="3 4" key="1">
    <citation type="submission" date="2019-06" db="EMBL/GenBank/DDBJ databases">
        <authorList>
            <person name="Palmer J.M."/>
        </authorList>
    </citation>
    <scope>NUCLEOTIDE SEQUENCE [LARGE SCALE GENOMIC DNA]</scope>
    <source>
        <strain evidence="3 4">TWF788</strain>
    </source>
</reference>
<dbReference type="SMART" id="SM00225">
    <property type="entry name" value="BTB"/>
    <property type="match status" value="2"/>
</dbReference>
<dbReference type="CDD" id="cd18186">
    <property type="entry name" value="BTB_POZ_ZBTB_KLHL-like"/>
    <property type="match status" value="1"/>
</dbReference>
<dbReference type="Proteomes" id="UP000479691">
    <property type="component" value="Unassembled WGS sequence"/>
</dbReference>
<dbReference type="AlphaFoldDB" id="A0A7C8PMX3"/>
<evidence type="ECO:0000313" key="4">
    <source>
        <dbReference type="Proteomes" id="UP000479691"/>
    </source>
</evidence>
<feature type="compositionally biased region" description="Low complexity" evidence="1">
    <location>
        <begin position="61"/>
        <end position="76"/>
    </location>
</feature>
<feature type="region of interest" description="Disordered" evidence="1">
    <location>
        <begin position="538"/>
        <end position="563"/>
    </location>
</feature>
<organism evidence="3 4">
    <name type="scientific">Orbilia oligospora</name>
    <name type="common">Nematode-trapping fungus</name>
    <name type="synonym">Arthrobotrys oligospora</name>
    <dbReference type="NCBI Taxonomy" id="2813651"/>
    <lineage>
        <taxon>Eukaryota</taxon>
        <taxon>Fungi</taxon>
        <taxon>Dikarya</taxon>
        <taxon>Ascomycota</taxon>
        <taxon>Pezizomycotina</taxon>
        <taxon>Orbiliomycetes</taxon>
        <taxon>Orbiliales</taxon>
        <taxon>Orbiliaceae</taxon>
        <taxon>Orbilia</taxon>
    </lineage>
</organism>
<feature type="region of interest" description="Disordered" evidence="1">
    <location>
        <begin position="61"/>
        <end position="104"/>
    </location>
</feature>
<dbReference type="EMBL" id="JAABOE010000055">
    <property type="protein sequence ID" value="KAF3174647.1"/>
    <property type="molecule type" value="Genomic_DNA"/>
</dbReference>
<dbReference type="InterPro" id="IPR000210">
    <property type="entry name" value="BTB/POZ_dom"/>
</dbReference>
<evidence type="ECO:0000256" key="1">
    <source>
        <dbReference type="SAM" id="MobiDB-lite"/>
    </source>
</evidence>
<dbReference type="PROSITE" id="PS50097">
    <property type="entry name" value="BTB"/>
    <property type="match status" value="1"/>
</dbReference>
<dbReference type="InterPro" id="IPR011333">
    <property type="entry name" value="SKP1/BTB/POZ_sf"/>
</dbReference>
<dbReference type="Gene3D" id="3.30.710.10">
    <property type="entry name" value="Potassium Channel Kv1.1, Chain A"/>
    <property type="match status" value="1"/>
</dbReference>
<evidence type="ECO:0000313" key="3">
    <source>
        <dbReference type="EMBL" id="KAF3174647.1"/>
    </source>
</evidence>
<gene>
    <name evidence="3" type="ORF">TWF788_008666</name>
</gene>
<name>A0A7C8PMX3_ORBOL</name>
<feature type="domain" description="BTB" evidence="2">
    <location>
        <begin position="118"/>
        <end position="204"/>
    </location>
</feature>